<feature type="non-terminal residue" evidence="2">
    <location>
        <position position="50"/>
    </location>
</feature>
<dbReference type="EMBL" id="LXQA010678318">
    <property type="protein sequence ID" value="MCI65574.1"/>
    <property type="molecule type" value="Genomic_DNA"/>
</dbReference>
<protein>
    <submittedName>
        <fullName evidence="2">Uncharacterized protein</fullName>
    </submittedName>
</protein>
<evidence type="ECO:0000313" key="2">
    <source>
        <dbReference type="EMBL" id="MCI65574.1"/>
    </source>
</evidence>
<comment type="caution">
    <text evidence="2">The sequence shown here is derived from an EMBL/GenBank/DDBJ whole genome shotgun (WGS) entry which is preliminary data.</text>
</comment>
<proteinExistence type="predicted"/>
<feature type="region of interest" description="Disordered" evidence="1">
    <location>
        <begin position="14"/>
        <end position="50"/>
    </location>
</feature>
<reference evidence="2 3" key="1">
    <citation type="journal article" date="2018" name="Front. Plant Sci.">
        <title>Red Clover (Trifolium pratense) and Zigzag Clover (T. medium) - A Picture of Genomic Similarities and Differences.</title>
        <authorList>
            <person name="Dluhosova J."/>
            <person name="Istvanek J."/>
            <person name="Nedelnik J."/>
            <person name="Repkova J."/>
        </authorList>
    </citation>
    <scope>NUCLEOTIDE SEQUENCE [LARGE SCALE GENOMIC DNA]</scope>
    <source>
        <strain evidence="3">cv. 10/8</strain>
        <tissue evidence="2">Leaf</tissue>
    </source>
</reference>
<accession>A0A392TYQ0</accession>
<dbReference type="AlphaFoldDB" id="A0A392TYQ0"/>
<keyword evidence="3" id="KW-1185">Reference proteome</keyword>
<name>A0A392TYQ0_9FABA</name>
<organism evidence="2 3">
    <name type="scientific">Trifolium medium</name>
    <dbReference type="NCBI Taxonomy" id="97028"/>
    <lineage>
        <taxon>Eukaryota</taxon>
        <taxon>Viridiplantae</taxon>
        <taxon>Streptophyta</taxon>
        <taxon>Embryophyta</taxon>
        <taxon>Tracheophyta</taxon>
        <taxon>Spermatophyta</taxon>
        <taxon>Magnoliopsida</taxon>
        <taxon>eudicotyledons</taxon>
        <taxon>Gunneridae</taxon>
        <taxon>Pentapetalae</taxon>
        <taxon>rosids</taxon>
        <taxon>fabids</taxon>
        <taxon>Fabales</taxon>
        <taxon>Fabaceae</taxon>
        <taxon>Papilionoideae</taxon>
        <taxon>50 kb inversion clade</taxon>
        <taxon>NPAAA clade</taxon>
        <taxon>Hologalegina</taxon>
        <taxon>IRL clade</taxon>
        <taxon>Trifolieae</taxon>
        <taxon>Trifolium</taxon>
    </lineage>
</organism>
<sequence length="50" mass="5468">MADFDEELLKIAADQKGPKRGKKVKSRASTILNQSGPRGSSSPVKFWHAV</sequence>
<dbReference type="Proteomes" id="UP000265520">
    <property type="component" value="Unassembled WGS sequence"/>
</dbReference>
<evidence type="ECO:0000313" key="3">
    <source>
        <dbReference type="Proteomes" id="UP000265520"/>
    </source>
</evidence>
<evidence type="ECO:0000256" key="1">
    <source>
        <dbReference type="SAM" id="MobiDB-lite"/>
    </source>
</evidence>
<feature type="compositionally biased region" description="Polar residues" evidence="1">
    <location>
        <begin position="27"/>
        <end position="43"/>
    </location>
</feature>